<name>F0ZGV9_DICPU</name>
<dbReference type="RefSeq" id="XP_003286654.1">
    <property type="nucleotide sequence ID" value="XM_003286606.1"/>
</dbReference>
<evidence type="ECO:0000313" key="4">
    <source>
        <dbReference type="Proteomes" id="UP000001064"/>
    </source>
</evidence>
<dbReference type="PROSITE" id="PS50085">
    <property type="entry name" value="RAPGAP"/>
    <property type="match status" value="1"/>
</dbReference>
<sequence length="399" mass="44988">MFSPCQGYRIEGLTDGDSNWSNQPVDPNLKVMPSIYRQNFYGKPHKTYMSYYSPLGPTSISVKKEKDEYYLLICTEKGFEEVRVPKATVYRPTGRKVLGMKPKSLHVITSVRPELTNYNLSKVAGKNIQDELLKVYEPEFSKVMKVGILYCKDGHHDENEMLKNISVNSSPEYIEFLNFLGEKVELKDFKNYSGGLDITNNSSGTHSIFSKYKDVEIMYHVSTMLPFFPSDPKQTERRKHICNDRIVIVFNDGKQAYNPNCIKSKNTQIIILVQPIKPIENSTIGISNDERKCDDTTPISSPVINNPGSPNINSSGTRYKVSIANKNEVPGYGPALPDAPVFNKDEAFRNFLYEKMIAGASSLRNSPVFTGKAQSDKAAVFLNIINKYSKNPTTTIEPL</sequence>
<dbReference type="InterPro" id="IPR035974">
    <property type="entry name" value="Rap/Ran-GAP_sf"/>
</dbReference>
<dbReference type="VEuPathDB" id="AmoebaDB:DICPUDRAFT_46913"/>
<organism evidence="3 4">
    <name type="scientific">Dictyostelium purpureum</name>
    <name type="common">Slime mold</name>
    <dbReference type="NCBI Taxonomy" id="5786"/>
    <lineage>
        <taxon>Eukaryota</taxon>
        <taxon>Amoebozoa</taxon>
        <taxon>Evosea</taxon>
        <taxon>Eumycetozoa</taxon>
        <taxon>Dictyostelia</taxon>
        <taxon>Dictyosteliales</taxon>
        <taxon>Dictyosteliaceae</taxon>
        <taxon>Dictyostelium</taxon>
    </lineage>
</organism>
<dbReference type="FunCoup" id="F0ZGV9">
    <property type="interactions" value="1"/>
</dbReference>
<feature type="domain" description="Rap-GAP" evidence="2">
    <location>
        <begin position="132"/>
        <end position="384"/>
    </location>
</feature>
<reference evidence="4" key="1">
    <citation type="journal article" date="2011" name="Genome Biol.">
        <title>Comparative genomics of the social amoebae Dictyostelium discoideum and Dictyostelium purpureum.</title>
        <authorList>
            <consortium name="US DOE Joint Genome Institute (JGI-PGF)"/>
            <person name="Sucgang R."/>
            <person name="Kuo A."/>
            <person name="Tian X."/>
            <person name="Salerno W."/>
            <person name="Parikh A."/>
            <person name="Feasley C.L."/>
            <person name="Dalin E."/>
            <person name="Tu H."/>
            <person name="Huang E."/>
            <person name="Barry K."/>
            <person name="Lindquist E."/>
            <person name="Shapiro H."/>
            <person name="Bruce D."/>
            <person name="Schmutz J."/>
            <person name="Salamov A."/>
            <person name="Fey P."/>
            <person name="Gaudet P."/>
            <person name="Anjard C."/>
            <person name="Babu M.M."/>
            <person name="Basu S."/>
            <person name="Bushmanova Y."/>
            <person name="van der Wel H."/>
            <person name="Katoh-Kurasawa M."/>
            <person name="Dinh C."/>
            <person name="Coutinho P.M."/>
            <person name="Saito T."/>
            <person name="Elias M."/>
            <person name="Schaap P."/>
            <person name="Kay R.R."/>
            <person name="Henrissat B."/>
            <person name="Eichinger L."/>
            <person name="Rivero F."/>
            <person name="Putnam N.H."/>
            <person name="West C.M."/>
            <person name="Loomis W.F."/>
            <person name="Chisholm R.L."/>
            <person name="Shaulsky G."/>
            <person name="Strassmann J.E."/>
            <person name="Queller D.C."/>
            <person name="Kuspa A."/>
            <person name="Grigoriev I.V."/>
        </authorList>
    </citation>
    <scope>NUCLEOTIDE SEQUENCE [LARGE SCALE GENOMIC DNA]</scope>
    <source>
        <strain evidence="4">QSDP1</strain>
    </source>
</reference>
<dbReference type="GeneID" id="10504038"/>
<dbReference type="GO" id="GO:0005737">
    <property type="term" value="C:cytoplasm"/>
    <property type="evidence" value="ECO:0000318"/>
    <property type="project" value="GO_Central"/>
</dbReference>
<gene>
    <name evidence="3" type="ORF">DICPUDRAFT_46913</name>
</gene>
<dbReference type="GO" id="GO:0031589">
    <property type="term" value="P:cell-substrate adhesion"/>
    <property type="evidence" value="ECO:0007669"/>
    <property type="project" value="EnsemblProtists"/>
</dbReference>
<evidence type="ECO:0000256" key="1">
    <source>
        <dbReference type="ARBA" id="ARBA00022468"/>
    </source>
</evidence>
<dbReference type="GO" id="GO:0007264">
    <property type="term" value="P:small GTPase-mediated signal transduction"/>
    <property type="evidence" value="ECO:0007669"/>
    <property type="project" value="EnsemblProtists"/>
</dbReference>
<proteinExistence type="predicted"/>
<dbReference type="Pfam" id="PF02145">
    <property type="entry name" value="Rap_GAP"/>
    <property type="match status" value="1"/>
</dbReference>
<dbReference type="GO" id="GO:0031149">
    <property type="term" value="P:sorocarp stalk cell differentiation"/>
    <property type="evidence" value="ECO:0007669"/>
    <property type="project" value="EnsemblProtists"/>
</dbReference>
<dbReference type="SUPFAM" id="SSF111347">
    <property type="entry name" value="Rap/Ran-GAP"/>
    <property type="match status" value="1"/>
</dbReference>
<dbReference type="eggNOG" id="KOG3686">
    <property type="taxonomic scope" value="Eukaryota"/>
</dbReference>
<dbReference type="OrthoDB" id="2499658at2759"/>
<dbReference type="EMBL" id="GL871015">
    <property type="protein sequence ID" value="EGC36856.1"/>
    <property type="molecule type" value="Genomic_DNA"/>
</dbReference>
<dbReference type="Proteomes" id="UP000001064">
    <property type="component" value="Unassembled WGS sequence"/>
</dbReference>
<dbReference type="GO" id="GO:0051056">
    <property type="term" value="P:regulation of small GTPase mediated signal transduction"/>
    <property type="evidence" value="ECO:0007669"/>
    <property type="project" value="InterPro"/>
</dbReference>
<dbReference type="Gene3D" id="3.40.50.11210">
    <property type="entry name" value="Rap/Ran-GAP"/>
    <property type="match status" value="1"/>
</dbReference>
<dbReference type="GO" id="GO:0031252">
    <property type="term" value="C:cell leading edge"/>
    <property type="evidence" value="ECO:0007669"/>
    <property type="project" value="EnsemblProtists"/>
</dbReference>
<evidence type="ECO:0000313" key="3">
    <source>
        <dbReference type="EMBL" id="EGC36856.1"/>
    </source>
</evidence>
<dbReference type="AlphaFoldDB" id="F0ZGV9"/>
<dbReference type="GO" id="GO:0022407">
    <property type="term" value="P:regulation of cell-cell adhesion"/>
    <property type="evidence" value="ECO:0007669"/>
    <property type="project" value="EnsemblProtists"/>
</dbReference>
<keyword evidence="4" id="KW-1185">Reference proteome</keyword>
<dbReference type="GO" id="GO:0005096">
    <property type="term" value="F:GTPase activator activity"/>
    <property type="evidence" value="ECO:0000318"/>
    <property type="project" value="GO_Central"/>
</dbReference>
<dbReference type="KEGG" id="dpp:DICPUDRAFT_46913"/>
<dbReference type="OMA" id="ARTWIRY"/>
<dbReference type="PANTHER" id="PTHR15711">
    <property type="entry name" value="RAP GTPASE-ACTIVATING PROTEIN"/>
    <property type="match status" value="1"/>
</dbReference>
<dbReference type="InterPro" id="IPR050989">
    <property type="entry name" value="Rap1_Ran_GAP"/>
</dbReference>
<evidence type="ECO:0000259" key="2">
    <source>
        <dbReference type="PROSITE" id="PS50085"/>
    </source>
</evidence>
<dbReference type="InParanoid" id="F0ZGV9"/>
<dbReference type="PANTHER" id="PTHR15711:SF21">
    <property type="entry name" value="RAPA GUANOSINE TRIPHOSPHATASE-ACTIVATING PROTEIN B"/>
    <property type="match status" value="1"/>
</dbReference>
<dbReference type="GO" id="GO:0007015">
    <property type="term" value="P:actin filament organization"/>
    <property type="evidence" value="ECO:0007669"/>
    <property type="project" value="EnsemblProtists"/>
</dbReference>
<dbReference type="GO" id="GO:0043520">
    <property type="term" value="P:regulation of myosin II filament assembly"/>
    <property type="evidence" value="ECO:0007669"/>
    <property type="project" value="EnsemblProtists"/>
</dbReference>
<keyword evidence="1" id="KW-0343">GTPase activation</keyword>
<dbReference type="GO" id="GO:0005938">
    <property type="term" value="C:cell cortex"/>
    <property type="evidence" value="ECO:0007669"/>
    <property type="project" value="EnsemblProtists"/>
</dbReference>
<accession>F0ZGV9</accession>
<dbReference type="InterPro" id="IPR000331">
    <property type="entry name" value="Rap/Ran_GAP_dom"/>
</dbReference>
<protein>
    <recommendedName>
        <fullName evidence="2">Rap-GAP domain-containing protein</fullName>
    </recommendedName>
</protein>